<gene>
    <name evidence="9" type="ORF">FYJ39_00095</name>
</gene>
<dbReference type="GO" id="GO:0046872">
    <property type="term" value="F:metal ion binding"/>
    <property type="evidence" value="ECO:0007669"/>
    <property type="project" value="UniProtKB-KW"/>
</dbReference>
<dbReference type="Gene3D" id="3.20.20.70">
    <property type="entry name" value="Aldolase class I"/>
    <property type="match status" value="1"/>
</dbReference>
<name>A0A7X2TB21_9CLOT</name>
<dbReference type="Pfam" id="PF13186">
    <property type="entry name" value="SPASM"/>
    <property type="match status" value="1"/>
</dbReference>
<dbReference type="InterPro" id="IPR047207">
    <property type="entry name" value="SPASM_anSME"/>
</dbReference>
<evidence type="ECO:0000256" key="4">
    <source>
        <dbReference type="ARBA" id="ARBA00022723"/>
    </source>
</evidence>
<dbReference type="CDD" id="cd21120">
    <property type="entry name" value="SPASM_anSME"/>
    <property type="match status" value="1"/>
</dbReference>
<feature type="domain" description="Radical SAM core" evidence="8">
    <location>
        <begin position="1"/>
        <end position="239"/>
    </location>
</feature>
<dbReference type="SFLD" id="SFLDG01386">
    <property type="entry name" value="main_SPASM_domain-containing"/>
    <property type="match status" value="1"/>
</dbReference>
<evidence type="ECO:0000256" key="6">
    <source>
        <dbReference type="ARBA" id="ARBA00023014"/>
    </source>
</evidence>
<dbReference type="SFLD" id="SFLDG01384">
    <property type="entry name" value="thioether_bond_formation_requi"/>
    <property type="match status" value="1"/>
</dbReference>
<keyword evidence="5" id="KW-0408">Iron</keyword>
<evidence type="ECO:0000259" key="8">
    <source>
        <dbReference type="PROSITE" id="PS51918"/>
    </source>
</evidence>
<keyword evidence="10" id="KW-1185">Reference proteome</keyword>
<evidence type="ECO:0000256" key="1">
    <source>
        <dbReference type="ARBA" id="ARBA00001966"/>
    </source>
</evidence>
<dbReference type="InterPro" id="IPR058240">
    <property type="entry name" value="rSAM_sf"/>
</dbReference>
<sequence length="373" mass="43320">MPALSLLIKPASGNCNLRCRYCFYANEQENRMVASYGMMSGDTMSCIVDKALAYAHKECVFNFQGGEPALAGLDFYRGLVDYVASHPNPKHVKTHYSIQTNGCLLDEEWADFFAKHHFLVGISLDGTKEIHDRYRLDAAGKGTFNRVMAAIRFLEKKGVDYNILTVVTAQSARSGQKLYQFFKKNRFTFQQYIECLDPIGEEPGSQEYSLTPQRLGNFLKSVFDPWYMDMMAGRYVYNRYFENLMMIMAGQWPESCGMQGVCGRQWVIEADGGVYPCDFYALDEWRLGNITKDSFEEMDKRRDKLGFMEWSRRLPENCRLCQWRNLCRGGCRRHREPVTADTSGKNYFCEGYREFFAYAYPRLEEVLRSYSRR</sequence>
<keyword evidence="2" id="KW-0004">4Fe-4S</keyword>
<dbReference type="InterPro" id="IPR034485">
    <property type="entry name" value="Anaerobic_Cys-type_sulfatase-m"/>
</dbReference>
<dbReference type="NCBIfam" id="TIGR03942">
    <property type="entry name" value="sulfatase_rSAM"/>
    <property type="match status" value="1"/>
</dbReference>
<protein>
    <submittedName>
        <fullName evidence="9">Anaerobic sulfatase maturase</fullName>
    </submittedName>
</protein>
<dbReference type="EMBL" id="VUMD01000001">
    <property type="protein sequence ID" value="MSS35020.1"/>
    <property type="molecule type" value="Genomic_DNA"/>
</dbReference>
<dbReference type="NCBIfam" id="TIGR04085">
    <property type="entry name" value="rSAM_more_4Fe4S"/>
    <property type="match status" value="1"/>
</dbReference>
<evidence type="ECO:0000256" key="2">
    <source>
        <dbReference type="ARBA" id="ARBA00022485"/>
    </source>
</evidence>
<dbReference type="SFLD" id="SFLDG01072">
    <property type="entry name" value="dehydrogenase_like"/>
    <property type="match status" value="1"/>
</dbReference>
<evidence type="ECO:0000256" key="7">
    <source>
        <dbReference type="ARBA" id="ARBA00023601"/>
    </source>
</evidence>
<dbReference type="InterPro" id="IPR023885">
    <property type="entry name" value="4Fe4S-binding_SPASM_dom"/>
</dbReference>
<comment type="similarity">
    <text evidence="7">Belongs to the radical SAM superfamily. Anaerobic sulfatase-maturating enzyme family.</text>
</comment>
<keyword evidence="6" id="KW-0411">Iron-sulfur</keyword>
<evidence type="ECO:0000256" key="3">
    <source>
        <dbReference type="ARBA" id="ARBA00022691"/>
    </source>
</evidence>
<organism evidence="9 10">
    <name type="scientific">Clostridium porci</name>
    <dbReference type="NCBI Taxonomy" id="2605778"/>
    <lineage>
        <taxon>Bacteria</taxon>
        <taxon>Bacillati</taxon>
        <taxon>Bacillota</taxon>
        <taxon>Clostridia</taxon>
        <taxon>Eubacteriales</taxon>
        <taxon>Clostridiaceae</taxon>
        <taxon>Clostridium</taxon>
    </lineage>
</organism>
<reference evidence="9 10" key="1">
    <citation type="submission" date="2019-08" db="EMBL/GenBank/DDBJ databases">
        <title>In-depth cultivation of the pig gut microbiome towards novel bacterial diversity and tailored functional studies.</title>
        <authorList>
            <person name="Wylensek D."/>
            <person name="Hitch T.C.A."/>
            <person name="Clavel T."/>
        </authorList>
    </citation>
    <scope>NUCLEOTIDE SEQUENCE [LARGE SCALE GENOMIC DNA]</scope>
    <source>
        <strain evidence="9 10">WCA-389-WT-23D1</strain>
    </source>
</reference>
<dbReference type="SFLD" id="SFLDF00289">
    <property type="entry name" value="anaerobic_Cys-type_sulfatase-m"/>
    <property type="match status" value="1"/>
</dbReference>
<keyword evidence="3" id="KW-0949">S-adenosyl-L-methionine</keyword>
<evidence type="ECO:0000313" key="10">
    <source>
        <dbReference type="Proteomes" id="UP000429958"/>
    </source>
</evidence>
<dbReference type="GO" id="GO:0051539">
    <property type="term" value="F:4 iron, 4 sulfur cluster binding"/>
    <property type="evidence" value="ECO:0007669"/>
    <property type="project" value="UniProtKB-KW"/>
</dbReference>
<comment type="caution">
    <text evidence="9">The sequence shown here is derived from an EMBL/GenBank/DDBJ whole genome shotgun (WGS) entry which is preliminary data.</text>
</comment>
<dbReference type="NCBIfam" id="NF010321">
    <property type="entry name" value="PRK13758.1"/>
    <property type="match status" value="1"/>
</dbReference>
<dbReference type="PANTHER" id="PTHR43273:SF3">
    <property type="entry name" value="ANAEROBIC SULFATASE-MATURATING ENZYME HOMOLOG ASLB-RELATED"/>
    <property type="match status" value="1"/>
</dbReference>
<keyword evidence="4" id="KW-0479">Metal-binding</keyword>
<dbReference type="Pfam" id="PF04055">
    <property type="entry name" value="Radical_SAM"/>
    <property type="match status" value="1"/>
</dbReference>
<dbReference type="RefSeq" id="WP_154470450.1">
    <property type="nucleotide sequence ID" value="NZ_DBEWUL010000183.1"/>
</dbReference>
<dbReference type="InterPro" id="IPR007197">
    <property type="entry name" value="rSAM"/>
</dbReference>
<dbReference type="InterPro" id="IPR023867">
    <property type="entry name" value="Sulphatase_maturase_rSAM"/>
</dbReference>
<dbReference type="PANTHER" id="PTHR43273">
    <property type="entry name" value="ANAEROBIC SULFATASE-MATURATING ENZYME HOMOLOG ASLB-RELATED"/>
    <property type="match status" value="1"/>
</dbReference>
<dbReference type="PROSITE" id="PS51918">
    <property type="entry name" value="RADICAL_SAM"/>
    <property type="match status" value="1"/>
</dbReference>
<dbReference type="SUPFAM" id="SSF102114">
    <property type="entry name" value="Radical SAM enzymes"/>
    <property type="match status" value="1"/>
</dbReference>
<accession>A0A7X2TB21</accession>
<dbReference type="CDD" id="cd01335">
    <property type="entry name" value="Radical_SAM"/>
    <property type="match status" value="1"/>
</dbReference>
<dbReference type="SFLD" id="SFLDG01067">
    <property type="entry name" value="SPASM/twitch_domain_containing"/>
    <property type="match status" value="1"/>
</dbReference>
<evidence type="ECO:0000256" key="5">
    <source>
        <dbReference type="ARBA" id="ARBA00023004"/>
    </source>
</evidence>
<comment type="cofactor">
    <cofactor evidence="1">
        <name>[4Fe-4S] cluster</name>
        <dbReference type="ChEBI" id="CHEBI:49883"/>
    </cofactor>
</comment>
<dbReference type="SFLD" id="SFLDS00029">
    <property type="entry name" value="Radical_SAM"/>
    <property type="match status" value="1"/>
</dbReference>
<dbReference type="GO" id="GO:0016491">
    <property type="term" value="F:oxidoreductase activity"/>
    <property type="evidence" value="ECO:0007669"/>
    <property type="project" value="InterPro"/>
</dbReference>
<proteinExistence type="inferred from homology"/>
<dbReference type="AlphaFoldDB" id="A0A7X2TB21"/>
<dbReference type="Proteomes" id="UP000429958">
    <property type="component" value="Unassembled WGS sequence"/>
</dbReference>
<evidence type="ECO:0000313" key="9">
    <source>
        <dbReference type="EMBL" id="MSS35020.1"/>
    </source>
</evidence>
<dbReference type="InterPro" id="IPR013785">
    <property type="entry name" value="Aldolase_TIM"/>
</dbReference>